<feature type="compositionally biased region" description="Basic and acidic residues" evidence="1">
    <location>
        <begin position="920"/>
        <end position="931"/>
    </location>
</feature>
<feature type="compositionally biased region" description="Basic and acidic residues" evidence="1">
    <location>
        <begin position="1732"/>
        <end position="1743"/>
    </location>
</feature>
<dbReference type="OMA" id="DEWRCED"/>
<feature type="compositionally biased region" description="Basic and acidic residues" evidence="1">
    <location>
        <begin position="624"/>
        <end position="646"/>
    </location>
</feature>
<feature type="compositionally biased region" description="Polar residues" evidence="1">
    <location>
        <begin position="1611"/>
        <end position="1634"/>
    </location>
</feature>
<feature type="compositionally biased region" description="Basic residues" evidence="1">
    <location>
        <begin position="1684"/>
        <end position="1706"/>
    </location>
</feature>
<name>A0A0G4F8Y6_VITBC</name>
<feature type="compositionally biased region" description="Basic and acidic residues" evidence="1">
    <location>
        <begin position="667"/>
        <end position="676"/>
    </location>
</feature>
<feature type="compositionally biased region" description="Basic residues" evidence="1">
    <location>
        <begin position="604"/>
        <end position="616"/>
    </location>
</feature>
<reference evidence="2 3" key="1">
    <citation type="submission" date="2014-11" db="EMBL/GenBank/DDBJ databases">
        <authorList>
            <person name="Zhu J."/>
            <person name="Qi W."/>
            <person name="Song R."/>
        </authorList>
    </citation>
    <scope>NUCLEOTIDE SEQUENCE [LARGE SCALE GENOMIC DNA]</scope>
</reference>
<feature type="compositionally biased region" description="Basic and acidic residues" evidence="1">
    <location>
        <begin position="1103"/>
        <end position="1127"/>
    </location>
</feature>
<feature type="region of interest" description="Disordered" evidence="1">
    <location>
        <begin position="1513"/>
        <end position="1648"/>
    </location>
</feature>
<gene>
    <name evidence="2" type="ORF">Vbra_14705</name>
</gene>
<feature type="compositionally biased region" description="Basic and acidic residues" evidence="1">
    <location>
        <begin position="542"/>
        <end position="561"/>
    </location>
</feature>
<feature type="compositionally biased region" description="Low complexity" evidence="1">
    <location>
        <begin position="1667"/>
        <end position="1677"/>
    </location>
</feature>
<feature type="region of interest" description="Disordered" evidence="1">
    <location>
        <begin position="667"/>
        <end position="1071"/>
    </location>
</feature>
<dbReference type="VEuPathDB" id="CryptoDB:Vbra_14705"/>
<organism evidence="2 3">
    <name type="scientific">Vitrella brassicaformis (strain CCMP3155)</name>
    <dbReference type="NCBI Taxonomy" id="1169540"/>
    <lineage>
        <taxon>Eukaryota</taxon>
        <taxon>Sar</taxon>
        <taxon>Alveolata</taxon>
        <taxon>Colpodellida</taxon>
        <taxon>Vitrellaceae</taxon>
        <taxon>Vitrella</taxon>
    </lineage>
</organism>
<feature type="compositionally biased region" description="Pro residues" evidence="1">
    <location>
        <begin position="1010"/>
        <end position="1026"/>
    </location>
</feature>
<feature type="region of interest" description="Disordered" evidence="1">
    <location>
        <begin position="1"/>
        <end position="132"/>
    </location>
</feature>
<feature type="region of interest" description="Disordered" evidence="1">
    <location>
        <begin position="535"/>
        <end position="561"/>
    </location>
</feature>
<feature type="region of interest" description="Disordered" evidence="1">
    <location>
        <begin position="435"/>
        <end position="504"/>
    </location>
</feature>
<protein>
    <submittedName>
        <fullName evidence="2">Uncharacterized protein</fullName>
    </submittedName>
</protein>
<feature type="region of interest" description="Disordered" evidence="1">
    <location>
        <begin position="319"/>
        <end position="350"/>
    </location>
</feature>
<evidence type="ECO:0000313" key="3">
    <source>
        <dbReference type="Proteomes" id="UP000041254"/>
    </source>
</evidence>
<feature type="compositionally biased region" description="Basic and acidic residues" evidence="1">
    <location>
        <begin position="1546"/>
        <end position="1562"/>
    </location>
</feature>
<feature type="compositionally biased region" description="Low complexity" evidence="1">
    <location>
        <begin position="120"/>
        <end position="132"/>
    </location>
</feature>
<feature type="compositionally biased region" description="Low complexity" evidence="1">
    <location>
        <begin position="956"/>
        <end position="980"/>
    </location>
</feature>
<feature type="region of interest" description="Disordered" evidence="1">
    <location>
        <begin position="161"/>
        <end position="284"/>
    </location>
</feature>
<proteinExistence type="predicted"/>
<evidence type="ECO:0000256" key="1">
    <source>
        <dbReference type="SAM" id="MobiDB-lite"/>
    </source>
</evidence>
<dbReference type="Proteomes" id="UP000041254">
    <property type="component" value="Unassembled WGS sequence"/>
</dbReference>
<feature type="compositionally biased region" description="Basic and acidic residues" evidence="1">
    <location>
        <begin position="1327"/>
        <end position="1341"/>
    </location>
</feature>
<feature type="compositionally biased region" description="Basic and acidic residues" evidence="1">
    <location>
        <begin position="697"/>
        <end position="719"/>
    </location>
</feature>
<feature type="compositionally biased region" description="Basic and acidic residues" evidence="1">
    <location>
        <begin position="939"/>
        <end position="950"/>
    </location>
</feature>
<feature type="compositionally biased region" description="Polar residues" evidence="1">
    <location>
        <begin position="40"/>
        <end position="67"/>
    </location>
</feature>
<feature type="compositionally biased region" description="Basic and acidic residues" evidence="1">
    <location>
        <begin position="261"/>
        <end position="284"/>
    </location>
</feature>
<feature type="compositionally biased region" description="Basic and acidic residues" evidence="1">
    <location>
        <begin position="805"/>
        <end position="827"/>
    </location>
</feature>
<sequence length="1757" mass="187916">MSQQAVEQDIVPAEPAAAAPNPASQAPLRPSRRPSGGPAYSSQPGIISRQPSSVKAQMPSPSSSGKNTPMERKHATAAYRGQSPAEGSVAGDKEERHVHGDGAGGSRGGEKEASVDGIHPQQGSAAAPQMSAAAMILQQHPSSTVAAASPIEVWMDRWRNAPPSSSIAFGVPVFSPPQRPASVAPSNTSRPVLRPRPRPEGTPEGQETPSADGPQLSDQPWGFSGQTTPSSRPEPEDDAGGKRPGMTHGWAGRRGRLTSHNLDDPEFGKRIIREPHPTATDHKQLKEYYRAAGGGKYLPGAMPAVWEGLQDAGMCLRKRTGPRLTSRKGASSTRPSEPSPPPRETSRRTDAIPPILLYHRPIRHFRHRKAWLRAFGAPASLCVGQDEEEHELGERTTVDEAAMALLTLRDACEPVRKESQDDCFPLKSISKLTDQSTRSWLGDESSKDDFSPLADRSAPPSFIPAPPFSPIPSADVPPTADGLPTQGADQPPQTFFALMPGSRPPPVSLSAPVLNPCAPGFFDPATQQVAEGIFGPSFGVKTPEHERQQQPTPDDGRRQEKAARQLVRLRDEYAQRSPVELEAKLFARAMSERLMGGSPDAGRSKKKAAAAKKKGGKGGAAGMTERERRAQKKERDRRQAIAEEWRSRGLPVELGLILDFGFHAEAEDQRLRDRRVQRAMKARRKKEMELGIGPTAARRDRQAPTDKAKPDPSPDKLPSDEDNESDDPGTVQQDASELDSPLARRPYGREEADDEWRCEDHGASPFSGLGVGMGARTRGAASGNKTGMAAKATDGKKAAGGGGVKDMELEFLKHMSGSRRERGERVQLQRTGQDESPQPRRERGKRHQDMPFEAVTDSRQMPPEQALLNSTLQRHFPGLFIPVKAKTSPSQPDGRADVARPSSDAASGRPADDEQTPSSKDPDQTPVEKGKTIISTQEPFREDEQDRDQPSVEIGTAEPAEVASTAPAPAALAPSKATSSVRRPKKLYIVPPMEPIETRGRRRKEEQASAPPPVPPPAAPKSPPNPNLKLQRPPLAPRRPSPLLKAPPPPRPSTSPLIRYPPLPPLFPPLWLRGMPPFNPFRFPFISRPMNNPFGSVMGAPPEQKEQIPAVKEEQQQDHRPSRKRETSPSCGRSDSRARSRKRGGGDGDPPPRSPSRRPLRDSKGRFITFQASDVDPSQVGPQAREEAAGLLGVGSDSSPTEKQQKKRKASKARSSRGQSGKKQRVVPSAAPEAADQAGDAMSAAADPSPASVAEAVGAMDQLSQQGTSPGARGGSTPGRGKPMNQILEAIKRKEADARDRQAPGENGTTAVDNAPPSPDPFAPLPSREHEAGALPDRDTDGAGACGPVHDGSLPKPPFQVGRPAPPVLPRLPVVASGPPRAPGSPQQQHSIDTRVLLKPQFLKHPADRPSATATDQPLPEGRLVQLAAGLVVANTPPAPLRLHIRFVSRCDAHCQYGWRVDIEHQKGVRRAEFGIDHWTYGCLRGQFEQAVMHRNIAYHELGIWTIAEASTWPPEEEPESSRAAGAVRGRSSDDEPRPASKRARRSGDKDKPNASEERQQDQETAAAAGIDPTVPADGKQPQGPDSPESSGALPNPPVHPLPPPFLPISSDASGGTPYHTSPTGMVPVSTSSAALVGDDSPSPFSLIPPLSCPLNPMQPLPPLSAAPPAVGGIAVGQPSARPKTSRAKGKAAARERTRKAGKGSHPHPPPAPPTTDLFAQTGGVGLCDGAAVHEHERGHADELTIPSGGGHADTAA</sequence>
<feature type="compositionally biased region" description="Basic residues" evidence="1">
    <location>
        <begin position="1205"/>
        <end position="1225"/>
    </location>
</feature>
<feature type="region of interest" description="Disordered" evidence="1">
    <location>
        <begin position="1664"/>
        <end position="1757"/>
    </location>
</feature>
<accession>A0A0G4F8Y6</accession>
<feature type="compositionally biased region" description="Basic and acidic residues" evidence="1">
    <location>
        <begin position="1290"/>
        <end position="1303"/>
    </location>
</feature>
<evidence type="ECO:0000313" key="2">
    <source>
        <dbReference type="EMBL" id="CEM08673.1"/>
    </source>
</evidence>
<feature type="compositionally biased region" description="Low complexity" evidence="1">
    <location>
        <begin position="12"/>
        <end position="38"/>
    </location>
</feature>
<feature type="compositionally biased region" description="Pro residues" evidence="1">
    <location>
        <begin position="1595"/>
        <end position="1607"/>
    </location>
</feature>
<feature type="compositionally biased region" description="Pro residues" evidence="1">
    <location>
        <begin position="461"/>
        <end position="470"/>
    </location>
</feature>
<feature type="compositionally biased region" description="Basic and acidic residues" evidence="1">
    <location>
        <begin position="91"/>
        <end position="100"/>
    </location>
</feature>
<dbReference type="EMBL" id="CDMY01000385">
    <property type="protein sequence ID" value="CEM08673.1"/>
    <property type="molecule type" value="Genomic_DNA"/>
</dbReference>
<feature type="compositionally biased region" description="Low complexity" evidence="1">
    <location>
        <begin position="1230"/>
        <end position="1256"/>
    </location>
</feature>
<feature type="region of interest" description="Disordered" evidence="1">
    <location>
        <begin position="1087"/>
        <end position="1352"/>
    </location>
</feature>
<feature type="compositionally biased region" description="Gly residues" evidence="1">
    <location>
        <begin position="1748"/>
        <end position="1757"/>
    </location>
</feature>
<keyword evidence="3" id="KW-1185">Reference proteome</keyword>
<dbReference type="InParanoid" id="A0A0G4F8Y6"/>
<feature type="compositionally biased region" description="Pro residues" evidence="1">
    <location>
        <begin position="1034"/>
        <end position="1068"/>
    </location>
</feature>
<feature type="compositionally biased region" description="Basic and acidic residues" evidence="1">
    <location>
        <begin position="996"/>
        <end position="1007"/>
    </location>
</feature>
<feature type="region of interest" description="Disordered" evidence="1">
    <location>
        <begin position="594"/>
        <end position="646"/>
    </location>
</feature>